<proteinExistence type="predicted"/>
<dbReference type="AlphaFoldDB" id="A0A150KGS9"/>
<evidence type="ECO:0000313" key="1">
    <source>
        <dbReference type="EMBL" id="KYC71189.1"/>
    </source>
</evidence>
<reference evidence="1 2" key="1">
    <citation type="submission" date="2016-01" db="EMBL/GenBank/DDBJ databases">
        <title>Genome Sequences of Twelve Sporeforming Bacillus Species Isolated from Foods.</title>
        <authorList>
            <person name="Berendsen E.M."/>
            <person name="Wells-Bennik M.H."/>
            <person name="Krawcyk A.O."/>
            <person name="De Jong A."/>
            <person name="Holsappel S."/>
            <person name="Eijlander R.T."/>
            <person name="Kuipers O.P."/>
        </authorList>
    </citation>
    <scope>NUCLEOTIDE SEQUENCE [LARGE SCALE GENOMIC DNA]</scope>
    <source>
        <strain evidence="1 2">B4099</strain>
    </source>
</reference>
<accession>A0A150KGS9</accession>
<comment type="caution">
    <text evidence="1">The sequence shown here is derived from an EMBL/GenBank/DDBJ whole genome shotgun (WGS) entry which is preliminary data.</text>
</comment>
<dbReference type="EMBL" id="LQYI01000035">
    <property type="protein sequence ID" value="KYC71189.1"/>
    <property type="molecule type" value="Genomic_DNA"/>
</dbReference>
<gene>
    <name evidence="1" type="ORF">B4099_1998</name>
</gene>
<evidence type="ECO:0000313" key="2">
    <source>
        <dbReference type="Proteomes" id="UP000075304"/>
    </source>
</evidence>
<dbReference type="PATRIC" id="fig|1398.25.peg.2215"/>
<sequence>MTGLQPVFNFIIGNKMVKKQELYSYYASSCLRKYCIF</sequence>
<name>A0A150KGS9_HEYCO</name>
<protein>
    <submittedName>
        <fullName evidence="1">Uncharacterized protein</fullName>
    </submittedName>
</protein>
<dbReference type="Proteomes" id="UP000075304">
    <property type="component" value="Unassembled WGS sequence"/>
</dbReference>
<organism evidence="1 2">
    <name type="scientific">Heyndrickxia coagulans</name>
    <name type="common">Weizmannia coagulans</name>
    <dbReference type="NCBI Taxonomy" id="1398"/>
    <lineage>
        <taxon>Bacteria</taxon>
        <taxon>Bacillati</taxon>
        <taxon>Bacillota</taxon>
        <taxon>Bacilli</taxon>
        <taxon>Bacillales</taxon>
        <taxon>Bacillaceae</taxon>
        <taxon>Heyndrickxia</taxon>
    </lineage>
</organism>